<evidence type="ECO:0000313" key="3">
    <source>
        <dbReference type="EMBL" id="OZI17151.1"/>
    </source>
</evidence>
<keyword evidence="1" id="KW-0092">Biotin</keyword>
<name>A0A261QWQ4_9BORD</name>
<dbReference type="Gene3D" id="2.40.50.100">
    <property type="match status" value="1"/>
</dbReference>
<reference evidence="4" key="1">
    <citation type="submission" date="2017-05" db="EMBL/GenBank/DDBJ databases">
        <title>Complete and WGS of Bordetella genogroups.</title>
        <authorList>
            <person name="Spilker T."/>
            <person name="Lipuma J."/>
        </authorList>
    </citation>
    <scope>NUCLEOTIDE SEQUENCE [LARGE SCALE GENOMIC DNA]</scope>
    <source>
        <strain evidence="4">AU18089</strain>
    </source>
</reference>
<evidence type="ECO:0000256" key="1">
    <source>
        <dbReference type="ARBA" id="ARBA00023267"/>
    </source>
</evidence>
<protein>
    <recommendedName>
        <fullName evidence="2">Lipoyl-binding domain-containing protein</fullName>
    </recommendedName>
</protein>
<keyword evidence="4" id="KW-1185">Reference proteome</keyword>
<proteinExistence type="predicted"/>
<dbReference type="SUPFAM" id="SSF51230">
    <property type="entry name" value="Single hybrid motif"/>
    <property type="match status" value="1"/>
</dbReference>
<dbReference type="Proteomes" id="UP000216947">
    <property type="component" value="Unassembled WGS sequence"/>
</dbReference>
<dbReference type="PANTHER" id="PTHR45266:SF3">
    <property type="entry name" value="OXALOACETATE DECARBOXYLASE ALPHA CHAIN"/>
    <property type="match status" value="1"/>
</dbReference>
<comment type="caution">
    <text evidence="3">The sequence shown here is derived from an EMBL/GenBank/DDBJ whole genome shotgun (WGS) entry which is preliminary data.</text>
</comment>
<feature type="domain" description="Lipoyl-binding" evidence="2">
    <location>
        <begin position="1"/>
        <end position="73"/>
    </location>
</feature>
<organism evidence="3 4">
    <name type="scientific">Bordetella genomosp. 7</name>
    <dbReference type="NCBI Taxonomy" id="1416805"/>
    <lineage>
        <taxon>Bacteria</taxon>
        <taxon>Pseudomonadati</taxon>
        <taxon>Pseudomonadota</taxon>
        <taxon>Betaproteobacteria</taxon>
        <taxon>Burkholderiales</taxon>
        <taxon>Alcaligenaceae</taxon>
        <taxon>Bordetella</taxon>
    </lineage>
</organism>
<sequence length="74" mass="7951">MRQTLSVYAPVSGTLIRINVRPGQSVQAGDLLAIIESMKMEIPVEAEVNGTVDCVLAQAADAVEEEQELLRIVA</sequence>
<dbReference type="PANTHER" id="PTHR45266">
    <property type="entry name" value="OXALOACETATE DECARBOXYLASE ALPHA CHAIN"/>
    <property type="match status" value="1"/>
</dbReference>
<dbReference type="CDD" id="cd06850">
    <property type="entry name" value="biotinyl_domain"/>
    <property type="match status" value="1"/>
</dbReference>
<dbReference type="EMBL" id="NEVK01000007">
    <property type="protein sequence ID" value="OZI17151.1"/>
    <property type="molecule type" value="Genomic_DNA"/>
</dbReference>
<evidence type="ECO:0000259" key="2">
    <source>
        <dbReference type="PROSITE" id="PS50968"/>
    </source>
</evidence>
<evidence type="ECO:0000313" key="4">
    <source>
        <dbReference type="Proteomes" id="UP000216947"/>
    </source>
</evidence>
<dbReference type="PROSITE" id="PS50968">
    <property type="entry name" value="BIOTINYL_LIPOYL"/>
    <property type="match status" value="1"/>
</dbReference>
<dbReference type="Pfam" id="PF00364">
    <property type="entry name" value="Biotin_lipoyl"/>
    <property type="match status" value="1"/>
</dbReference>
<gene>
    <name evidence="3" type="ORF">CAL19_15000</name>
</gene>
<dbReference type="InterPro" id="IPR011053">
    <property type="entry name" value="Single_hybrid_motif"/>
</dbReference>
<dbReference type="AlphaFoldDB" id="A0A261QWQ4"/>
<dbReference type="InterPro" id="IPR000089">
    <property type="entry name" value="Biotin_lipoyl"/>
</dbReference>
<dbReference type="RefSeq" id="WP_094797244.1">
    <property type="nucleotide sequence ID" value="NZ_NEVK01000007.1"/>
</dbReference>
<accession>A0A261QWQ4</accession>
<dbReference type="InterPro" id="IPR050709">
    <property type="entry name" value="Biotin_Carboxyl_Carrier/Decarb"/>
</dbReference>